<protein>
    <submittedName>
        <fullName evidence="2">Protein kinase domain-containing protein</fullName>
    </submittedName>
</protein>
<sequence>MVAAAAVSTSPDGSTDSKDKVVQPGKAAGKKKEVEKNMRSQAHHTQQRANYTKQQIARQLSCVPQNARTARGIDAATESVMLNDDDGKHNKMLEHLKSLSPFNGRWEFSSVINAGSYGIVMSVTDVVTKSSGVMKVAKTGIGNDASSVNVQAEWEAFLLMKIYKANPEASVCRLLDQGLLQNYDGAPLEYMCLELVGLRLHEHLAEYTGNDRLLRCCQISLMTLKGVYDIHKKGLIHRDLKPDNMGLISREQPIVMIYDLGMA</sequence>
<organism evidence="1 2">
    <name type="scientific">Panagrolaimus sp. ES5</name>
    <dbReference type="NCBI Taxonomy" id="591445"/>
    <lineage>
        <taxon>Eukaryota</taxon>
        <taxon>Metazoa</taxon>
        <taxon>Ecdysozoa</taxon>
        <taxon>Nematoda</taxon>
        <taxon>Chromadorea</taxon>
        <taxon>Rhabditida</taxon>
        <taxon>Tylenchina</taxon>
        <taxon>Panagrolaimomorpha</taxon>
        <taxon>Panagrolaimoidea</taxon>
        <taxon>Panagrolaimidae</taxon>
        <taxon>Panagrolaimus</taxon>
    </lineage>
</organism>
<name>A0AC34GCU4_9BILA</name>
<dbReference type="Proteomes" id="UP000887579">
    <property type="component" value="Unplaced"/>
</dbReference>
<evidence type="ECO:0000313" key="2">
    <source>
        <dbReference type="WBParaSite" id="ES5_v2.g27531.t1"/>
    </source>
</evidence>
<dbReference type="WBParaSite" id="ES5_v2.g27531.t1">
    <property type="protein sequence ID" value="ES5_v2.g27531.t1"/>
    <property type="gene ID" value="ES5_v2.g27531"/>
</dbReference>
<reference evidence="2" key="1">
    <citation type="submission" date="2022-11" db="UniProtKB">
        <authorList>
            <consortium name="WormBaseParasite"/>
        </authorList>
    </citation>
    <scope>IDENTIFICATION</scope>
</reference>
<proteinExistence type="predicted"/>
<evidence type="ECO:0000313" key="1">
    <source>
        <dbReference type="Proteomes" id="UP000887579"/>
    </source>
</evidence>
<accession>A0AC34GCU4</accession>